<dbReference type="EMBL" id="CM047945">
    <property type="protein sequence ID" value="KAI9898746.1"/>
    <property type="molecule type" value="Genomic_DNA"/>
</dbReference>
<gene>
    <name evidence="1" type="ORF">N3K66_007106</name>
</gene>
<evidence type="ECO:0000313" key="1">
    <source>
        <dbReference type="EMBL" id="KAI9898746.1"/>
    </source>
</evidence>
<sequence length="484" mass="53863">MENVRDDAAASGDPTAPASINERGQLDEQQQQQQQQQEPPQHRHNYHQGDWDQHQHQSRKPIERGVTAEDPGTASPTKSRNPSVTTVPGADSDANTLASSAPETTPAEPKLDPAQDTTEPPPQFEPVAVPAIVAPSSYLRPRATTLQRVTMAATPEIIEPPPQPTLADKEQAQGLKSIREFLKVRTSYDVTPMSFRLIVLDTDLLIKKSLNILIQNSIVSAPLWNSHTSRFAGILTSTDFLNVIQYYWQFPDEMSKLDQFKLSSLRDIERAIGAVPIETLSVHPLKPLFEACSRMLKTRARRIPLLDVDGETGKEMVVSVITQYRILKFIAVNNERNTVLLKKSLAELKIGTYTNIATTRMDSTVLDVVHDMVEKNISCVPVIDKDNRLLNVFEAVDVIPCIRGGVYEELDGSVAEALCKRPDDSPGIYTCSENDRLDAIFDSIRKSRVHRLIVIDDDNKLRGVISLSDILNYILLTGDESMAE</sequence>
<proteinExistence type="predicted"/>
<protein>
    <submittedName>
        <fullName evidence="1">Uncharacterized protein</fullName>
    </submittedName>
</protein>
<name>A0ACC0UX77_9HYPO</name>
<organism evidence="1 2">
    <name type="scientific">Trichothecium roseum</name>
    <dbReference type="NCBI Taxonomy" id="47278"/>
    <lineage>
        <taxon>Eukaryota</taxon>
        <taxon>Fungi</taxon>
        <taxon>Dikarya</taxon>
        <taxon>Ascomycota</taxon>
        <taxon>Pezizomycotina</taxon>
        <taxon>Sordariomycetes</taxon>
        <taxon>Hypocreomycetidae</taxon>
        <taxon>Hypocreales</taxon>
        <taxon>Hypocreales incertae sedis</taxon>
        <taxon>Trichothecium</taxon>
    </lineage>
</organism>
<reference evidence="1" key="1">
    <citation type="submission" date="2022-10" db="EMBL/GenBank/DDBJ databases">
        <title>Complete Genome of Trichothecium roseum strain YXFP-22015, a Plant Pathogen Isolated from Citrus.</title>
        <authorList>
            <person name="Wang Y."/>
            <person name="Zhu L."/>
        </authorList>
    </citation>
    <scope>NUCLEOTIDE SEQUENCE</scope>
    <source>
        <strain evidence="1">YXFP-22015</strain>
    </source>
</reference>
<comment type="caution">
    <text evidence="1">The sequence shown here is derived from an EMBL/GenBank/DDBJ whole genome shotgun (WGS) entry which is preliminary data.</text>
</comment>
<dbReference type="Proteomes" id="UP001163324">
    <property type="component" value="Chromosome 6"/>
</dbReference>
<keyword evidence="2" id="KW-1185">Reference proteome</keyword>
<accession>A0ACC0UX77</accession>
<evidence type="ECO:0000313" key="2">
    <source>
        <dbReference type="Proteomes" id="UP001163324"/>
    </source>
</evidence>